<dbReference type="SUPFAM" id="SSF53850">
    <property type="entry name" value="Periplasmic binding protein-like II"/>
    <property type="match status" value="1"/>
</dbReference>
<dbReference type="Pfam" id="PF01547">
    <property type="entry name" value="SBP_bac_1"/>
    <property type="match status" value="1"/>
</dbReference>
<evidence type="ECO:0000256" key="1">
    <source>
        <dbReference type="ARBA" id="ARBA00004196"/>
    </source>
</evidence>
<evidence type="ECO:0000256" key="2">
    <source>
        <dbReference type="ARBA" id="ARBA00008520"/>
    </source>
</evidence>
<dbReference type="GO" id="GO:0030313">
    <property type="term" value="C:cell envelope"/>
    <property type="evidence" value="ECO:0007669"/>
    <property type="project" value="UniProtKB-SubCell"/>
</dbReference>
<accession>A0A941IVC9</accession>
<reference evidence="6" key="1">
    <citation type="submission" date="2021-04" db="EMBL/GenBank/DDBJ databases">
        <title>Genome based classification of Actinospica acidithermotolerans sp. nov., an actinobacterium isolated from an Indonesian hot spring.</title>
        <authorList>
            <person name="Kusuma A.B."/>
            <person name="Putra K.E."/>
            <person name="Nafisah S."/>
            <person name="Loh J."/>
            <person name="Nouioui I."/>
            <person name="Goodfellow M."/>
        </authorList>
    </citation>
    <scope>NUCLEOTIDE SEQUENCE</scope>
    <source>
        <strain evidence="6">CSCA 57</strain>
    </source>
</reference>
<dbReference type="PROSITE" id="PS51257">
    <property type="entry name" value="PROKAR_LIPOPROTEIN"/>
    <property type="match status" value="1"/>
</dbReference>
<gene>
    <name evidence="6" type="ORF">KDL01_26905</name>
</gene>
<evidence type="ECO:0000256" key="4">
    <source>
        <dbReference type="ARBA" id="ARBA00022729"/>
    </source>
</evidence>
<sequence>MHRRKFLQLAASAAAAGPLLSACGSSSGSSSGGGNGPVTLTISTWSMATTPEFKALFDAFHKAYPNITIKPVDILAADYSTKVKVMLSGGDSTDIITMKNTTDYGQFAERGQLRDISSLAAGSTASSLQGLSSFNMNDKYYALPYRQDFWALFYNKKLFDAAGKPYPTNMTWDEYAALAESLTSGSGGSKVYGTYHHTWRSVVQAISAAQTGGDLIGGKYEFFTDQYNTALGIQDAGATLDYGTATTEKTGYQAMIETGKAAMLPMGTWLIGTLLADKKSGATDIDWSMAPMPQRPGAGGITTFGSPTAFSINSRAQNVDAAEKFIEFATGPQGAAIVAGIGIVPALLDDDTRKVYFGLDGMPADSGFQQAFKPDKVVLEMPVSDKSSQIDTILTAEHTLVMTKQKSIAGGIAEMDSRVQTEVE</sequence>
<dbReference type="CDD" id="cd13585">
    <property type="entry name" value="PBP2_TMBP_like"/>
    <property type="match status" value="1"/>
</dbReference>
<comment type="subcellular location">
    <subcellularLocation>
        <location evidence="1">Cell envelope</location>
    </subcellularLocation>
</comment>
<keyword evidence="4 5" id="KW-0732">Signal</keyword>
<evidence type="ECO:0000313" key="6">
    <source>
        <dbReference type="EMBL" id="MBR7836936.1"/>
    </source>
</evidence>
<comment type="similarity">
    <text evidence="2">Belongs to the bacterial solute-binding protein 1 family.</text>
</comment>
<dbReference type="InterPro" id="IPR006059">
    <property type="entry name" value="SBP"/>
</dbReference>
<dbReference type="Gene3D" id="3.40.190.10">
    <property type="entry name" value="Periplasmic binding protein-like II"/>
    <property type="match status" value="1"/>
</dbReference>
<comment type="caution">
    <text evidence="6">The sequence shown here is derived from an EMBL/GenBank/DDBJ whole genome shotgun (WGS) entry which is preliminary data.</text>
</comment>
<dbReference type="PANTHER" id="PTHR43649:SF31">
    <property type="entry name" value="SN-GLYCEROL-3-PHOSPHATE-BINDING PERIPLASMIC PROTEIN UGPB"/>
    <property type="match status" value="1"/>
</dbReference>
<organism evidence="6 7">
    <name type="scientific">Actinospica durhamensis</name>
    <dbReference type="NCBI Taxonomy" id="1508375"/>
    <lineage>
        <taxon>Bacteria</taxon>
        <taxon>Bacillati</taxon>
        <taxon>Actinomycetota</taxon>
        <taxon>Actinomycetes</taxon>
        <taxon>Catenulisporales</taxon>
        <taxon>Actinospicaceae</taxon>
        <taxon>Actinospica</taxon>
    </lineage>
</organism>
<feature type="signal peptide" evidence="5">
    <location>
        <begin position="1"/>
        <end position="21"/>
    </location>
</feature>
<dbReference type="EMBL" id="JAGSOG010000171">
    <property type="protein sequence ID" value="MBR7836936.1"/>
    <property type="molecule type" value="Genomic_DNA"/>
</dbReference>
<protein>
    <submittedName>
        <fullName evidence="6">Sugar ABC transporter substrate-binding protein</fullName>
    </submittedName>
</protein>
<evidence type="ECO:0000256" key="3">
    <source>
        <dbReference type="ARBA" id="ARBA00022448"/>
    </source>
</evidence>
<dbReference type="AlphaFoldDB" id="A0A941IVC9"/>
<evidence type="ECO:0000313" key="7">
    <source>
        <dbReference type="Proteomes" id="UP000675781"/>
    </source>
</evidence>
<evidence type="ECO:0000256" key="5">
    <source>
        <dbReference type="SAM" id="SignalP"/>
    </source>
</evidence>
<dbReference type="PANTHER" id="PTHR43649">
    <property type="entry name" value="ARABINOSE-BINDING PROTEIN-RELATED"/>
    <property type="match status" value="1"/>
</dbReference>
<dbReference type="Proteomes" id="UP000675781">
    <property type="component" value="Unassembled WGS sequence"/>
</dbReference>
<proteinExistence type="inferred from homology"/>
<name>A0A941IVC9_9ACTN</name>
<feature type="chain" id="PRO_5039438820" evidence="5">
    <location>
        <begin position="22"/>
        <end position="424"/>
    </location>
</feature>
<dbReference type="InterPro" id="IPR050490">
    <property type="entry name" value="Bact_solute-bd_prot1"/>
</dbReference>
<keyword evidence="3" id="KW-0813">Transport</keyword>
<keyword evidence="7" id="KW-1185">Reference proteome</keyword>